<dbReference type="Pfam" id="PF10707">
    <property type="entry name" value="YrbL-PhoP_reg"/>
    <property type="match status" value="1"/>
</dbReference>
<evidence type="ECO:0000313" key="2">
    <source>
        <dbReference type="Proteomes" id="UP000239239"/>
    </source>
</evidence>
<dbReference type="RefSeq" id="WP_050598230.1">
    <property type="nucleotide sequence ID" value="NZ_CP017601.1"/>
</dbReference>
<comment type="caution">
    <text evidence="1">The sequence shown here is derived from an EMBL/GenBank/DDBJ whole genome shotgun (WGS) entry which is preliminary data.</text>
</comment>
<dbReference type="AlphaFoldDB" id="A0A2S6EUL0"/>
<protein>
    <submittedName>
        <fullName evidence="1">Uncharacterized protein</fullName>
    </submittedName>
</protein>
<sequence length="210" mass="25151">MIRKNRLDYIYLNESHFLFEGQQRLVYKHPLNADYLIKISKLVMNKWGSVDSISYRNRYRFLKYFLIELREHARLRLQYTPGQVPYIFQKIIGFTDTNLGMGLIVQTEKDKYGQHAPTCESLLKNNLINEMILQHLEEFLQHLLESDICIYDLSPSNIVYSYTTEIGHHFVLIDGFGDKRFIPLSFYSKRIRRYQRNKAINKFRNEIQLS</sequence>
<dbReference type="InterPro" id="IPR019647">
    <property type="entry name" value="PhoP_reg_network_YrbL"/>
</dbReference>
<dbReference type="OrthoDB" id="595236at2"/>
<accession>A0A2S6EUL0</accession>
<dbReference type="Proteomes" id="UP000239239">
    <property type="component" value="Unassembled WGS sequence"/>
</dbReference>
<organism evidence="1 2">
    <name type="scientific">Legionella pneumophila</name>
    <dbReference type="NCBI Taxonomy" id="446"/>
    <lineage>
        <taxon>Bacteria</taxon>
        <taxon>Pseudomonadati</taxon>
        <taxon>Pseudomonadota</taxon>
        <taxon>Gammaproteobacteria</taxon>
        <taxon>Legionellales</taxon>
        <taxon>Legionellaceae</taxon>
        <taxon>Legionella</taxon>
    </lineage>
</organism>
<reference evidence="1 2" key="1">
    <citation type="submission" date="2018-02" db="EMBL/GenBank/DDBJ databases">
        <title>Draft genome sequences of four Legionella pneumophila clinical strains isolated in Ontario.</title>
        <authorList>
            <person name="Fortuna A."/>
            <person name="Ramnarine R."/>
            <person name="Li A."/>
            <person name="Frantz C."/>
            <person name="Mallo G."/>
        </authorList>
    </citation>
    <scope>NUCLEOTIDE SEQUENCE [LARGE SCALE GENOMIC DNA]</scope>
    <source>
        <strain evidence="1 2">LG61</strain>
    </source>
</reference>
<dbReference type="EMBL" id="PQWY01000021">
    <property type="protein sequence ID" value="PPK28856.1"/>
    <property type="molecule type" value="Genomic_DNA"/>
</dbReference>
<evidence type="ECO:0000313" key="1">
    <source>
        <dbReference type="EMBL" id="PPK28856.1"/>
    </source>
</evidence>
<gene>
    <name evidence="1" type="ORF">C3928_15565</name>
</gene>
<name>A0A2S6EUL0_LEGPN</name>
<proteinExistence type="predicted"/>